<organism evidence="2">
    <name type="scientific">mine drainage metagenome</name>
    <dbReference type="NCBI Taxonomy" id="410659"/>
    <lineage>
        <taxon>unclassified sequences</taxon>
        <taxon>metagenomes</taxon>
        <taxon>ecological metagenomes</taxon>
    </lineage>
</organism>
<proteinExistence type="predicted"/>
<gene>
    <name evidence="2" type="ORF">B1B_13307</name>
</gene>
<reference evidence="2" key="1">
    <citation type="submission" date="2013-08" db="EMBL/GenBank/DDBJ databases">
        <authorList>
            <person name="Mendez C."/>
            <person name="Richter M."/>
            <person name="Ferrer M."/>
            <person name="Sanchez J."/>
        </authorList>
    </citation>
    <scope>NUCLEOTIDE SEQUENCE</scope>
</reference>
<accession>T1AS83</accession>
<reference evidence="2" key="2">
    <citation type="journal article" date="2014" name="ISME J.">
        <title>Microbial stratification in low pH oxic and suboxic macroscopic growths along an acid mine drainage.</title>
        <authorList>
            <person name="Mendez-Garcia C."/>
            <person name="Mesa V."/>
            <person name="Sprenger R.R."/>
            <person name="Richter M."/>
            <person name="Diez M.S."/>
            <person name="Solano J."/>
            <person name="Bargiela R."/>
            <person name="Golyshina O.V."/>
            <person name="Manteca A."/>
            <person name="Ramos J.L."/>
            <person name="Gallego J.R."/>
            <person name="Llorente I."/>
            <person name="Martins Dos Santos V.A."/>
            <person name="Jensen O.N."/>
            <person name="Pelaez A.I."/>
            <person name="Sanchez J."/>
            <person name="Ferrer M."/>
        </authorList>
    </citation>
    <scope>NUCLEOTIDE SEQUENCE</scope>
</reference>
<comment type="caution">
    <text evidence="2">The sequence shown here is derived from an EMBL/GenBank/DDBJ whole genome shotgun (WGS) entry which is preliminary data.</text>
</comment>
<name>T1AS83_9ZZZZ</name>
<dbReference type="Gene3D" id="2.60.40.10">
    <property type="entry name" value="Immunoglobulins"/>
    <property type="match status" value="1"/>
</dbReference>
<evidence type="ECO:0000259" key="1">
    <source>
        <dbReference type="Pfam" id="PF01833"/>
    </source>
</evidence>
<feature type="non-terminal residue" evidence="2">
    <location>
        <position position="1"/>
    </location>
</feature>
<dbReference type="AlphaFoldDB" id="T1AS83"/>
<evidence type="ECO:0000313" key="2">
    <source>
        <dbReference type="EMBL" id="EQD44910.1"/>
    </source>
</evidence>
<protein>
    <recommendedName>
        <fullName evidence="1">IPT/TIG domain-containing protein</fullName>
    </recommendedName>
</protein>
<dbReference type="InterPro" id="IPR014756">
    <property type="entry name" value="Ig_E-set"/>
</dbReference>
<dbReference type="EMBL" id="AUZY01008762">
    <property type="protein sequence ID" value="EQD44910.1"/>
    <property type="molecule type" value="Genomic_DNA"/>
</dbReference>
<feature type="non-terminal residue" evidence="2">
    <location>
        <position position="244"/>
    </location>
</feature>
<sequence length="244" mass="24710">LPIEWDLPTPVAAYGGSPIQGDALAVSPSGDVFLAASSNNTTQVYESQSLGASDSWFALSGEESIPGGNPGLAATASGCEVVLTTHPTGITRVTTFSKTCVWAGLSEPEGHEGDGPQFVLPAGGGSSDVYGAVPSQALAGSSVDVYGTGFGGVQSVRFGTVATSFTYLSPTEVQATVPGGAGTESVQVEVANTWSPTNCSTQFTYGSPLTSGTPQVAWVSRNTTTAGTPVTVYGFNFQSGDTVY</sequence>
<dbReference type="InterPro" id="IPR013783">
    <property type="entry name" value="Ig-like_fold"/>
</dbReference>
<dbReference type="Pfam" id="PF01833">
    <property type="entry name" value="TIG"/>
    <property type="match status" value="1"/>
</dbReference>
<feature type="domain" description="IPT/TIG" evidence="1">
    <location>
        <begin position="132"/>
        <end position="202"/>
    </location>
</feature>
<dbReference type="SUPFAM" id="SSF81296">
    <property type="entry name" value="E set domains"/>
    <property type="match status" value="1"/>
</dbReference>
<dbReference type="InterPro" id="IPR002909">
    <property type="entry name" value="IPT_dom"/>
</dbReference>